<reference evidence="6" key="2">
    <citation type="submission" date="2021-02" db="EMBL/GenBank/DDBJ databases">
        <authorList>
            <person name="Kimball J.A."/>
            <person name="Haas M.W."/>
            <person name="Macchietto M."/>
            <person name="Kono T."/>
            <person name="Duquette J."/>
            <person name="Shao M."/>
        </authorList>
    </citation>
    <scope>NUCLEOTIDE SEQUENCE</scope>
    <source>
        <tissue evidence="6">Fresh leaf tissue</tissue>
    </source>
</reference>
<evidence type="ECO:0000313" key="6">
    <source>
        <dbReference type="EMBL" id="KAG8081047.1"/>
    </source>
</evidence>
<feature type="chain" id="PRO_5035167013" description="Cupin type-1 domain-containing protein" evidence="4">
    <location>
        <begin position="24"/>
        <end position="408"/>
    </location>
</feature>
<evidence type="ECO:0000256" key="1">
    <source>
        <dbReference type="ARBA" id="ARBA00003839"/>
    </source>
</evidence>
<evidence type="ECO:0000259" key="5">
    <source>
        <dbReference type="SMART" id="SM00835"/>
    </source>
</evidence>
<dbReference type="Pfam" id="PF00190">
    <property type="entry name" value="Cupin_1"/>
    <property type="match status" value="1"/>
</dbReference>
<dbReference type="Proteomes" id="UP000729402">
    <property type="component" value="Unassembled WGS sequence"/>
</dbReference>
<proteinExistence type="predicted"/>
<name>A0A8J5VQF9_ZIZPA</name>
<gene>
    <name evidence="6" type="ORF">GUJ93_ZPchr0007g3050</name>
</gene>
<comment type="subunit">
    <text evidence="2">Hexamer; each subunit is composed of an acidic and a basic chain derived from a single precursor and linked by a disulfide bond.</text>
</comment>
<keyword evidence="3 4" id="KW-0732">Signal</keyword>
<comment type="caution">
    <text evidence="6">The sequence shown here is derived from an EMBL/GenBank/DDBJ whole genome shotgun (WGS) entry which is preliminary data.</text>
</comment>
<dbReference type="InterPro" id="IPR050253">
    <property type="entry name" value="Seed_Storage-Functional"/>
</dbReference>
<reference evidence="6" key="1">
    <citation type="journal article" date="2021" name="bioRxiv">
        <title>Whole Genome Assembly and Annotation of Northern Wild Rice, Zizania palustris L., Supports a Whole Genome Duplication in the Zizania Genus.</title>
        <authorList>
            <person name="Haas M."/>
            <person name="Kono T."/>
            <person name="Macchietto M."/>
            <person name="Millas R."/>
            <person name="McGilp L."/>
            <person name="Shao M."/>
            <person name="Duquette J."/>
            <person name="Hirsch C.N."/>
            <person name="Kimball J."/>
        </authorList>
    </citation>
    <scope>NUCLEOTIDE SEQUENCE</scope>
    <source>
        <tissue evidence="6">Fresh leaf tissue</tissue>
    </source>
</reference>
<accession>A0A8J5VQF9</accession>
<protein>
    <recommendedName>
        <fullName evidence="5">Cupin type-1 domain-containing protein</fullName>
    </recommendedName>
</protein>
<dbReference type="EMBL" id="JAAALK010000282">
    <property type="protein sequence ID" value="KAG8081047.1"/>
    <property type="molecule type" value="Genomic_DNA"/>
</dbReference>
<evidence type="ECO:0000256" key="2">
    <source>
        <dbReference type="ARBA" id="ARBA00011818"/>
    </source>
</evidence>
<dbReference type="FunFam" id="2.60.120.10:FF:000073">
    <property type="entry name" value="Glycinin G1"/>
    <property type="match status" value="1"/>
</dbReference>
<keyword evidence="7" id="KW-1185">Reference proteome</keyword>
<dbReference type="OrthoDB" id="2016041at2759"/>
<dbReference type="InterPro" id="IPR006045">
    <property type="entry name" value="Cupin_1"/>
</dbReference>
<comment type="function">
    <text evidence="1">Seed storage protein.</text>
</comment>
<dbReference type="AlphaFoldDB" id="A0A8J5VQF9"/>
<organism evidence="6 7">
    <name type="scientific">Zizania palustris</name>
    <name type="common">Northern wild rice</name>
    <dbReference type="NCBI Taxonomy" id="103762"/>
    <lineage>
        <taxon>Eukaryota</taxon>
        <taxon>Viridiplantae</taxon>
        <taxon>Streptophyta</taxon>
        <taxon>Embryophyta</taxon>
        <taxon>Tracheophyta</taxon>
        <taxon>Spermatophyta</taxon>
        <taxon>Magnoliopsida</taxon>
        <taxon>Liliopsida</taxon>
        <taxon>Poales</taxon>
        <taxon>Poaceae</taxon>
        <taxon>BOP clade</taxon>
        <taxon>Oryzoideae</taxon>
        <taxon>Oryzeae</taxon>
        <taxon>Zizaniinae</taxon>
        <taxon>Zizania</taxon>
    </lineage>
</organism>
<dbReference type="CDD" id="cd02243">
    <property type="entry name" value="cupin_11S_legumin_C"/>
    <property type="match status" value="1"/>
</dbReference>
<sequence>MASISAILPLCLGLFLLSQVSTAQFSFGESSRGFRGEQARQCRFEHLAALEATEQQRSEAGFTEYYNTDARNEFGCAGVNVRRWVVESKGLVLPTYAGAHKLVYIVQGRGVLGWHFQAARKHSSRSFFLAGRKAQQHYSYQAEQQSSNQNVFAGFNPEVLAEALGVSRQTAIRLQGLNDQRGAIIRVEHGLQALQPSFQREPTREEEQGQVYVPTQEQQQNGLDEISCSFKLRKNINKPQSTDIFNPRGGRITRANSQNFPILNIIQMSATRTVLQNNALLTPHWTVNAHTVMYVTAGQGRIQVVDHRGRSVFDGELHQDQILLIPQNFAVLVKARREGFAWVSFKTNHNAIDSQIAGKASILRALPVDVVANAYRLSREESRSLKFNRADEMAVFAPRQEQQSYADQ</sequence>
<dbReference type="PANTHER" id="PTHR31189:SF35">
    <property type="entry name" value="12S SEED STORAGE PROTEIN CRB"/>
    <property type="match status" value="1"/>
</dbReference>
<evidence type="ECO:0000256" key="3">
    <source>
        <dbReference type="ARBA" id="ARBA00022729"/>
    </source>
</evidence>
<dbReference type="SMART" id="SM00835">
    <property type="entry name" value="Cupin_1"/>
    <property type="match status" value="1"/>
</dbReference>
<dbReference type="GO" id="GO:0045735">
    <property type="term" value="F:nutrient reservoir activity"/>
    <property type="evidence" value="ECO:0007669"/>
    <property type="project" value="InterPro"/>
</dbReference>
<evidence type="ECO:0000256" key="4">
    <source>
        <dbReference type="SAM" id="SignalP"/>
    </source>
</evidence>
<feature type="signal peptide" evidence="4">
    <location>
        <begin position="1"/>
        <end position="23"/>
    </location>
</feature>
<dbReference type="InterPro" id="IPR006044">
    <property type="entry name" value="11S_seedstore_pln"/>
</dbReference>
<dbReference type="PRINTS" id="PR00439">
    <property type="entry name" value="11SGLOBULIN"/>
</dbReference>
<feature type="domain" description="Cupin type-1" evidence="5">
    <location>
        <begin position="234"/>
        <end position="383"/>
    </location>
</feature>
<dbReference type="PANTHER" id="PTHR31189">
    <property type="entry name" value="OS03G0336100 PROTEIN-RELATED"/>
    <property type="match status" value="1"/>
</dbReference>
<evidence type="ECO:0000313" key="7">
    <source>
        <dbReference type="Proteomes" id="UP000729402"/>
    </source>
</evidence>